<dbReference type="InterPro" id="IPR013783">
    <property type="entry name" value="Ig-like_fold"/>
</dbReference>
<sequence length="436" mass="48103">MMISSLFPVPFVLSFFSTECSMKQPLIYGGRLAFIDDGSIGNDSPSPVAQQRVLVIKMPPSMSKGKKYPGRFGIGHIVMAGGGPCGGERSQITCPLATTEESICLDSSLPCYQTPPTYAEPEPLSFSGVTATSITVTWPAWDETVDHGHGPIVEYRIQIRGPGELEFTEIPKGRQLSHQFNDLNENTEYEFRIGIIRDHPFGDGRPSNVQTTRTSAGDLVITDLEYTSSSRRAGYASTTVTWSVEGVTDSHRVLSQSLSLRLLNVLECGGVPTTEDATPTVIDVEDGEARTKTIPRLTANSQYNLILRLNTQTGTYERSRTIQTTTTRSTGKPTNLRLETKTNGNLVFHWNKPECSQRNGPINSYYYTVAKFKPNKRQKPAPVIADHTEDNSIRLKRSDTRILHNAQYIFTVRATTGQGSGDLDSPAADHQFIFES</sequence>
<dbReference type="PROSITE" id="PS50853">
    <property type="entry name" value="FN3"/>
    <property type="match status" value="2"/>
</dbReference>
<protein>
    <submittedName>
        <fullName evidence="2">Putative fibronectin-like</fullName>
    </submittedName>
</protein>
<dbReference type="InterPro" id="IPR003961">
    <property type="entry name" value="FN3_dom"/>
</dbReference>
<dbReference type="SUPFAM" id="SSF49265">
    <property type="entry name" value="Fibronectin type III"/>
    <property type="match status" value="2"/>
</dbReference>
<dbReference type="AlphaFoldDB" id="A0A2G8LGQ9"/>
<reference evidence="2 3" key="1">
    <citation type="journal article" date="2017" name="PLoS Biol.">
        <title>The sea cucumber genome provides insights into morphological evolution and visceral regeneration.</title>
        <authorList>
            <person name="Zhang X."/>
            <person name="Sun L."/>
            <person name="Yuan J."/>
            <person name="Sun Y."/>
            <person name="Gao Y."/>
            <person name="Zhang L."/>
            <person name="Li S."/>
            <person name="Dai H."/>
            <person name="Hamel J.F."/>
            <person name="Liu C."/>
            <person name="Yu Y."/>
            <person name="Liu S."/>
            <person name="Lin W."/>
            <person name="Guo K."/>
            <person name="Jin S."/>
            <person name="Xu P."/>
            <person name="Storey K.B."/>
            <person name="Huan P."/>
            <person name="Zhang T."/>
            <person name="Zhou Y."/>
            <person name="Zhang J."/>
            <person name="Lin C."/>
            <person name="Li X."/>
            <person name="Xing L."/>
            <person name="Huo D."/>
            <person name="Sun M."/>
            <person name="Wang L."/>
            <person name="Mercier A."/>
            <person name="Li F."/>
            <person name="Yang H."/>
            <person name="Xiang J."/>
        </authorList>
    </citation>
    <scope>NUCLEOTIDE SEQUENCE [LARGE SCALE GENOMIC DNA]</scope>
    <source>
        <strain evidence="2">Shaxun</strain>
        <tissue evidence="2">Muscle</tissue>
    </source>
</reference>
<feature type="domain" description="Fibronectin type-III" evidence="1">
    <location>
        <begin position="120"/>
        <end position="217"/>
    </location>
</feature>
<dbReference type="EMBL" id="MRZV01000083">
    <property type="protein sequence ID" value="PIK59438.1"/>
    <property type="molecule type" value="Genomic_DNA"/>
</dbReference>
<gene>
    <name evidence="2" type="ORF">BSL78_03651</name>
</gene>
<dbReference type="CDD" id="cd00063">
    <property type="entry name" value="FN3"/>
    <property type="match status" value="2"/>
</dbReference>
<keyword evidence="3" id="KW-1185">Reference proteome</keyword>
<name>A0A2G8LGQ9_STIJA</name>
<accession>A0A2G8LGQ9</accession>
<evidence type="ECO:0000313" key="3">
    <source>
        <dbReference type="Proteomes" id="UP000230750"/>
    </source>
</evidence>
<proteinExistence type="predicted"/>
<feature type="domain" description="Fibronectin type-III" evidence="1">
    <location>
        <begin position="332"/>
        <end position="436"/>
    </location>
</feature>
<evidence type="ECO:0000259" key="1">
    <source>
        <dbReference type="PROSITE" id="PS50853"/>
    </source>
</evidence>
<dbReference type="Gene3D" id="2.60.40.10">
    <property type="entry name" value="Immunoglobulins"/>
    <property type="match status" value="2"/>
</dbReference>
<dbReference type="InterPro" id="IPR036116">
    <property type="entry name" value="FN3_sf"/>
</dbReference>
<dbReference type="SMART" id="SM00060">
    <property type="entry name" value="FN3"/>
    <property type="match status" value="2"/>
</dbReference>
<dbReference type="Proteomes" id="UP000230750">
    <property type="component" value="Unassembled WGS sequence"/>
</dbReference>
<organism evidence="2 3">
    <name type="scientific">Stichopus japonicus</name>
    <name type="common">Sea cucumber</name>
    <dbReference type="NCBI Taxonomy" id="307972"/>
    <lineage>
        <taxon>Eukaryota</taxon>
        <taxon>Metazoa</taxon>
        <taxon>Echinodermata</taxon>
        <taxon>Eleutherozoa</taxon>
        <taxon>Echinozoa</taxon>
        <taxon>Holothuroidea</taxon>
        <taxon>Aspidochirotacea</taxon>
        <taxon>Aspidochirotida</taxon>
        <taxon>Stichopodidae</taxon>
        <taxon>Apostichopus</taxon>
    </lineage>
</organism>
<dbReference type="PANTHER" id="PTHR26391:SF18">
    <property type="entry name" value="PROTEIN KINASE RECEPTOR TIE-1, PUTATIVE-RELATED"/>
    <property type="match status" value="1"/>
</dbReference>
<evidence type="ECO:0000313" key="2">
    <source>
        <dbReference type="EMBL" id="PIK59438.1"/>
    </source>
</evidence>
<dbReference type="PANTHER" id="PTHR26391">
    <property type="entry name" value="INACTIVE TYROSINE-PROTEIN KINASE 7"/>
    <property type="match status" value="1"/>
</dbReference>
<dbReference type="Pfam" id="PF00041">
    <property type="entry name" value="fn3"/>
    <property type="match status" value="2"/>
</dbReference>
<comment type="caution">
    <text evidence="2">The sequence shown here is derived from an EMBL/GenBank/DDBJ whole genome shotgun (WGS) entry which is preliminary data.</text>
</comment>